<gene>
    <name evidence="13" type="ORF">BpHYR1_051156</name>
</gene>
<evidence type="ECO:0000256" key="8">
    <source>
        <dbReference type="ARBA" id="ARBA00023136"/>
    </source>
</evidence>
<dbReference type="EC" id="2.4.1.-" evidence="11"/>
<keyword evidence="14" id="KW-1185">Reference proteome</keyword>
<dbReference type="PANTHER" id="PTHR11929:SF194">
    <property type="entry name" value="ALPHA-(1,3)-FUCOSYLTRANSFERASE 10"/>
    <property type="match status" value="1"/>
</dbReference>
<evidence type="ECO:0000256" key="9">
    <source>
        <dbReference type="ARBA" id="ARBA00023180"/>
    </source>
</evidence>
<evidence type="ECO:0000313" key="13">
    <source>
        <dbReference type="EMBL" id="RNA02006.1"/>
    </source>
</evidence>
<evidence type="ECO:0000259" key="12">
    <source>
        <dbReference type="Pfam" id="PF00852"/>
    </source>
</evidence>
<sequence>MQIGMKRLNFVDLVHLNNRTKLAKLITIEPHDVHIGRQNSSTSGKILSPVRFVAYDGGGFGTIDQPLVNCSNNLEVKITDTIEDINSIDIFYFHMNAPEKIKYAKGSKKRQSFMVYTMESEVHSFGGESWSNADFRMWYNLDLSFPEPATYFNVKTHLIDLLSSPKVEFEQKETQSPIVWVVSNCAAFNGREKFIETLMNKISLDSYGGCLKNKFSHPSEHMKGNIELYSYYKFVVAIENSNCEDYVTEKLVHVVASGSIPIVAGKNNKPNYLKFLPKNSFINIYDYKSVDDLVKHLKKIESDKSEYEKYIWFKRSHNFTRETLAQMSREKLIETAKKALGYEENKQFFHGLVSKEKSENKLCKLARYLRDTPSEKIDLEIEKNRINRPAASEQYRVTFNTQSLN</sequence>
<dbReference type="InterPro" id="IPR055270">
    <property type="entry name" value="Glyco_tran_10_C"/>
</dbReference>
<dbReference type="GO" id="GO:0032580">
    <property type="term" value="C:Golgi cisterna membrane"/>
    <property type="evidence" value="ECO:0007669"/>
    <property type="project" value="UniProtKB-SubCell"/>
</dbReference>
<evidence type="ECO:0000256" key="3">
    <source>
        <dbReference type="ARBA" id="ARBA00022676"/>
    </source>
</evidence>
<keyword evidence="7" id="KW-1133">Transmembrane helix</keyword>
<dbReference type="FunFam" id="3.40.50.11660:FF:000002">
    <property type="entry name" value="Alpha-(1,3)-fucosyltransferase"/>
    <property type="match status" value="1"/>
</dbReference>
<dbReference type="Proteomes" id="UP000276133">
    <property type="component" value="Unassembled WGS sequence"/>
</dbReference>
<dbReference type="PANTHER" id="PTHR11929">
    <property type="entry name" value="ALPHA- 1,3 -FUCOSYLTRANSFERASE"/>
    <property type="match status" value="1"/>
</dbReference>
<evidence type="ECO:0000313" key="14">
    <source>
        <dbReference type="Proteomes" id="UP000276133"/>
    </source>
</evidence>
<dbReference type="GO" id="GO:0046920">
    <property type="term" value="F:alpha-(1-&gt;3)-fucosyltransferase activity"/>
    <property type="evidence" value="ECO:0007669"/>
    <property type="project" value="TreeGrafter"/>
</dbReference>
<dbReference type="EMBL" id="REGN01009078">
    <property type="protein sequence ID" value="RNA02006.1"/>
    <property type="molecule type" value="Genomic_DNA"/>
</dbReference>
<reference evidence="13 14" key="1">
    <citation type="journal article" date="2018" name="Sci. Rep.">
        <title>Genomic signatures of local adaptation to the degree of environmental predictability in rotifers.</title>
        <authorList>
            <person name="Franch-Gras L."/>
            <person name="Hahn C."/>
            <person name="Garcia-Roger E.M."/>
            <person name="Carmona M.J."/>
            <person name="Serra M."/>
            <person name="Gomez A."/>
        </authorList>
    </citation>
    <scope>NUCLEOTIDE SEQUENCE [LARGE SCALE GENOMIC DNA]</scope>
    <source>
        <strain evidence="13">HYR1</strain>
    </source>
</reference>
<keyword evidence="5 11" id="KW-0812">Transmembrane</keyword>
<dbReference type="OrthoDB" id="427096at2759"/>
<dbReference type="InterPro" id="IPR001503">
    <property type="entry name" value="Glyco_trans_10"/>
</dbReference>
<evidence type="ECO:0000256" key="1">
    <source>
        <dbReference type="ARBA" id="ARBA00004922"/>
    </source>
</evidence>
<dbReference type="Gene3D" id="3.40.50.11660">
    <property type="entry name" value="Glycosyl transferase family 10, C-terminal domain"/>
    <property type="match status" value="1"/>
</dbReference>
<keyword evidence="8" id="KW-0472">Membrane</keyword>
<name>A0A3M7PSA8_BRAPC</name>
<keyword evidence="9" id="KW-0325">Glycoprotein</keyword>
<dbReference type="Pfam" id="PF00852">
    <property type="entry name" value="Glyco_transf_10"/>
    <property type="match status" value="1"/>
</dbReference>
<keyword evidence="11" id="KW-0333">Golgi apparatus</keyword>
<dbReference type="AlphaFoldDB" id="A0A3M7PSA8"/>
<evidence type="ECO:0000256" key="10">
    <source>
        <dbReference type="ARBA" id="ARBA00060399"/>
    </source>
</evidence>
<evidence type="ECO:0000256" key="11">
    <source>
        <dbReference type="RuleBase" id="RU003832"/>
    </source>
</evidence>
<accession>A0A3M7PSA8</accession>
<feature type="domain" description="Fucosyltransferase C-terminal" evidence="12">
    <location>
        <begin position="175"/>
        <end position="329"/>
    </location>
</feature>
<dbReference type="SUPFAM" id="SSF53756">
    <property type="entry name" value="UDP-Glycosyltransferase/glycogen phosphorylase"/>
    <property type="match status" value="1"/>
</dbReference>
<organism evidence="13 14">
    <name type="scientific">Brachionus plicatilis</name>
    <name type="common">Marine rotifer</name>
    <name type="synonym">Brachionus muelleri</name>
    <dbReference type="NCBI Taxonomy" id="10195"/>
    <lineage>
        <taxon>Eukaryota</taxon>
        <taxon>Metazoa</taxon>
        <taxon>Spiralia</taxon>
        <taxon>Gnathifera</taxon>
        <taxon>Rotifera</taxon>
        <taxon>Eurotatoria</taxon>
        <taxon>Monogononta</taxon>
        <taxon>Pseudotrocha</taxon>
        <taxon>Ploima</taxon>
        <taxon>Brachionidae</taxon>
        <taxon>Brachionus</taxon>
    </lineage>
</organism>
<comment type="caution">
    <text evidence="13">The sequence shown here is derived from an EMBL/GenBank/DDBJ whole genome shotgun (WGS) entry which is preliminary data.</text>
</comment>
<evidence type="ECO:0000256" key="4">
    <source>
        <dbReference type="ARBA" id="ARBA00022679"/>
    </source>
</evidence>
<dbReference type="InterPro" id="IPR038577">
    <property type="entry name" value="GT10-like_C_sf"/>
</dbReference>
<dbReference type="STRING" id="10195.A0A3M7PSA8"/>
<comment type="pathway">
    <text evidence="1">Protein modification; protein glycosylation.</text>
</comment>
<keyword evidence="3 11" id="KW-0328">Glycosyltransferase</keyword>
<proteinExistence type="inferred from homology"/>
<protein>
    <recommendedName>
        <fullName evidence="11">Fucosyltransferase</fullName>
        <ecNumber evidence="11">2.4.1.-</ecNumber>
    </recommendedName>
</protein>
<evidence type="ECO:0000256" key="5">
    <source>
        <dbReference type="ARBA" id="ARBA00022692"/>
    </source>
</evidence>
<evidence type="ECO:0000256" key="6">
    <source>
        <dbReference type="ARBA" id="ARBA00022968"/>
    </source>
</evidence>
<comment type="similarity">
    <text evidence="2 11">Belongs to the glycosyltransferase 10 family.</text>
</comment>
<comment type="subcellular location">
    <subcellularLocation>
        <location evidence="10">Endomembrane system</location>
        <topology evidence="10">Single-pass type II membrane protein</topology>
    </subcellularLocation>
    <subcellularLocation>
        <location evidence="11">Golgi apparatus</location>
        <location evidence="11">Golgi stack membrane</location>
        <topology evidence="11">Single-pass type II membrane protein</topology>
    </subcellularLocation>
</comment>
<keyword evidence="4 11" id="KW-0808">Transferase</keyword>
<evidence type="ECO:0000256" key="7">
    <source>
        <dbReference type="ARBA" id="ARBA00022989"/>
    </source>
</evidence>
<evidence type="ECO:0000256" key="2">
    <source>
        <dbReference type="ARBA" id="ARBA00008919"/>
    </source>
</evidence>
<keyword evidence="6" id="KW-0735">Signal-anchor</keyword>
<dbReference type="UniPathway" id="UPA00378"/>